<proteinExistence type="predicted"/>
<feature type="region of interest" description="Disordered" evidence="1">
    <location>
        <begin position="1"/>
        <end position="155"/>
    </location>
</feature>
<dbReference type="FunFam" id="2.30.42.10:FF:000122">
    <property type="entry name" value="Pro-interleukin-16"/>
    <property type="match status" value="1"/>
</dbReference>
<feature type="domain" description="PDZ" evidence="2">
    <location>
        <begin position="976"/>
        <end position="1058"/>
    </location>
</feature>
<feature type="compositionally biased region" description="Polar residues" evidence="1">
    <location>
        <begin position="360"/>
        <end position="371"/>
    </location>
</feature>
<reference evidence="3" key="1">
    <citation type="submission" date="2021-05" db="EMBL/GenBank/DDBJ databases">
        <authorList>
            <person name="Tigano A."/>
        </authorList>
    </citation>
    <scope>NUCLEOTIDE SEQUENCE</scope>
</reference>
<accession>A0A8S4BRE1</accession>
<feature type="region of interest" description="Disordered" evidence="1">
    <location>
        <begin position="802"/>
        <end position="821"/>
    </location>
</feature>
<dbReference type="InterPro" id="IPR001478">
    <property type="entry name" value="PDZ"/>
</dbReference>
<feature type="region of interest" description="Disordered" evidence="1">
    <location>
        <begin position="750"/>
        <end position="785"/>
    </location>
</feature>
<feature type="compositionally biased region" description="Polar residues" evidence="1">
    <location>
        <begin position="229"/>
        <end position="241"/>
    </location>
</feature>
<dbReference type="EMBL" id="CAJRST010038888">
    <property type="protein sequence ID" value="CAG6015411.1"/>
    <property type="molecule type" value="Genomic_DNA"/>
</dbReference>
<dbReference type="Proteomes" id="UP000677803">
    <property type="component" value="Unassembled WGS sequence"/>
</dbReference>
<feature type="compositionally biased region" description="Polar residues" evidence="1">
    <location>
        <begin position="134"/>
        <end position="149"/>
    </location>
</feature>
<feature type="compositionally biased region" description="Basic and acidic residues" evidence="1">
    <location>
        <begin position="643"/>
        <end position="657"/>
    </location>
</feature>
<feature type="compositionally biased region" description="Basic and acidic residues" evidence="1">
    <location>
        <begin position="609"/>
        <end position="623"/>
    </location>
</feature>
<dbReference type="AlphaFoldDB" id="A0A8S4BRE1"/>
<dbReference type="PANTHER" id="PTHR48484:SF1">
    <property type="entry name" value="DENTIN SIALOPHOSPHOPROTEIN"/>
    <property type="match status" value="1"/>
</dbReference>
<gene>
    <name evidence="3" type="ORF">MMEN_LOCUS19607</name>
</gene>
<evidence type="ECO:0000259" key="2">
    <source>
        <dbReference type="PROSITE" id="PS50106"/>
    </source>
</evidence>
<dbReference type="InterPro" id="IPR055287">
    <property type="entry name" value="IL-16-like"/>
</dbReference>
<feature type="compositionally biased region" description="Basic and acidic residues" evidence="1">
    <location>
        <begin position="409"/>
        <end position="432"/>
    </location>
</feature>
<dbReference type="GO" id="GO:0050930">
    <property type="term" value="P:induction of positive chemotaxis"/>
    <property type="evidence" value="ECO:0007669"/>
    <property type="project" value="InterPro"/>
</dbReference>
<evidence type="ECO:0000256" key="1">
    <source>
        <dbReference type="SAM" id="MobiDB-lite"/>
    </source>
</evidence>
<dbReference type="InterPro" id="IPR036034">
    <property type="entry name" value="PDZ_sf"/>
</dbReference>
<keyword evidence="4" id="KW-1185">Reference proteome</keyword>
<dbReference type="OrthoDB" id="42382at2759"/>
<dbReference type="CDD" id="cd06762">
    <property type="entry name" value="PDZ6_PDZD2-PDZ3_hPro-IL-16-like"/>
    <property type="match status" value="1"/>
</dbReference>
<dbReference type="GO" id="GO:0005125">
    <property type="term" value="F:cytokine activity"/>
    <property type="evidence" value="ECO:0007669"/>
    <property type="project" value="InterPro"/>
</dbReference>
<feature type="compositionally biased region" description="Polar residues" evidence="1">
    <location>
        <begin position="75"/>
        <end position="84"/>
    </location>
</feature>
<dbReference type="Gene3D" id="2.30.42.10">
    <property type="match status" value="2"/>
</dbReference>
<dbReference type="SUPFAM" id="SSF50156">
    <property type="entry name" value="PDZ domain-like"/>
    <property type="match status" value="2"/>
</dbReference>
<organism evidence="3 4">
    <name type="scientific">Menidia menidia</name>
    <name type="common">Atlantic silverside</name>
    <dbReference type="NCBI Taxonomy" id="238744"/>
    <lineage>
        <taxon>Eukaryota</taxon>
        <taxon>Metazoa</taxon>
        <taxon>Chordata</taxon>
        <taxon>Craniata</taxon>
        <taxon>Vertebrata</taxon>
        <taxon>Euteleostomi</taxon>
        <taxon>Actinopterygii</taxon>
        <taxon>Neopterygii</taxon>
        <taxon>Teleostei</taxon>
        <taxon>Neoteleostei</taxon>
        <taxon>Acanthomorphata</taxon>
        <taxon>Ovalentaria</taxon>
        <taxon>Atherinomorphae</taxon>
        <taxon>Atheriniformes</taxon>
        <taxon>Atherinopsidae</taxon>
        <taxon>Menidiinae</taxon>
        <taxon>Menidia</taxon>
    </lineage>
</organism>
<name>A0A8S4BRE1_9TELE</name>
<dbReference type="GO" id="GO:0042609">
    <property type="term" value="F:CD4 receptor binding"/>
    <property type="evidence" value="ECO:0007669"/>
    <property type="project" value="TreeGrafter"/>
</dbReference>
<dbReference type="SMART" id="SM00228">
    <property type="entry name" value="PDZ"/>
    <property type="match status" value="2"/>
</dbReference>
<dbReference type="PANTHER" id="PTHR48484">
    <property type="entry name" value="PRO-INTERLEUKIN-16"/>
    <property type="match status" value="1"/>
</dbReference>
<feature type="compositionally biased region" description="Polar residues" evidence="1">
    <location>
        <begin position="203"/>
        <end position="218"/>
    </location>
</feature>
<feature type="region of interest" description="Disordered" evidence="1">
    <location>
        <begin position="359"/>
        <end position="472"/>
    </location>
</feature>
<feature type="region of interest" description="Disordered" evidence="1">
    <location>
        <begin position="609"/>
        <end position="708"/>
    </location>
</feature>
<dbReference type="PROSITE" id="PS50106">
    <property type="entry name" value="PDZ"/>
    <property type="match status" value="2"/>
</dbReference>
<feature type="compositionally biased region" description="Polar residues" evidence="1">
    <location>
        <begin position="433"/>
        <end position="452"/>
    </location>
</feature>
<feature type="compositionally biased region" description="Basic and acidic residues" evidence="1">
    <location>
        <begin position="388"/>
        <end position="400"/>
    </location>
</feature>
<feature type="region of interest" description="Disordered" evidence="1">
    <location>
        <begin position="294"/>
        <end position="338"/>
    </location>
</feature>
<feature type="compositionally biased region" description="Polar residues" evidence="1">
    <location>
        <begin position="97"/>
        <end position="113"/>
    </location>
</feature>
<feature type="domain" description="PDZ" evidence="2">
    <location>
        <begin position="863"/>
        <end position="934"/>
    </location>
</feature>
<feature type="compositionally biased region" description="Basic and acidic residues" evidence="1">
    <location>
        <begin position="41"/>
        <end position="54"/>
    </location>
</feature>
<sequence>MDLSSLPTSASENNKQRTGTRFTVRSANSPSYSLTRRSGIRKRENGDSVVENERQGTPVGTNGAYREEDPVTGYQARTRSSYVKDQSEDRNARGYQPPTTLNQNGTAERNITGSAWDGGEIPELMRCNLPGRSRSLNSAARSQTQSTRADMTALSFKRSAVHSENAGNLEEKSARVEFDLTGGVPTALHGRRYAGEGCFQERSPVNHTNQTFERSNWGRSLPSRFRSDSLPTSKSTENLFGSSGGRSIKERIEELYGSASDKVAGRTFPRRLSSGNCSSPAENTISQIWAAKNSAGSEAAFTPGSNPSGEEPPARQLQSRYTEAGDWGKGMVESGTRSLDRARSRFTLAAQIRSDRTAGGLTSSFKQNTFPEDTHKDSFGYRKSVTGSKEDIKADQRAEMGDVGVLKGMLRESTERVPRQERETDERAKQQTEFKIGSNNENVFDSSPQKIAQKNGEDKKCPEKLSGRTATSVRNKISQFEALTQRAGSQVSLPRRTYSVPGELTREHDGLKKSLSAKEICGRRHKWEGPTQGGGEEMEVGKGKTFGKERSSSVDEVGLGLVMAEKGGVDSNKNNFSEDFEKYRTLKSSLHIPLNKEAQTCSRKIHVDETDFSKRSSPKELSGREVAANIVPSPHPSSLQPTQRHERNSPASDDDKTPTNSPQDSPFISPAHPGNTTLISGHKTTPLVPNADKTEAPDPPPLVSSSLCSLSDNVNFDAQKGKKSLRDLEAWVAGLIPEFDSFKMDAYDYEDDDDESTQRDEDSNYDSDSGESSVTITSNMSQSDRRSYSVSLSDLCNFTGADYESDNDPDEWPPSGRRSVSLSSDVSGFSCVSLLPTEELDRLVEDVKTLGDDALEDYSNVQVVVLHKEEGVGLGFSLAGGADQNKPITVHKVFPSGVAAQEGSTREGDRVLSINGTALCGSAHWEALRVLRRAKTRKMGVVVLRRGDVIGALKSEVQENDEGQTQTQQETGQRVCVQLEKKNRDLGFSLQGGVASCEGNRPLTVQKIFQGGPVDKVCPGDELLEIQGISMTQKRRLEAWTFIKHLPPGPVEVVLRRPIKHLQT</sequence>
<feature type="compositionally biased region" description="Polar residues" evidence="1">
    <location>
        <begin position="770"/>
        <end position="785"/>
    </location>
</feature>
<dbReference type="GO" id="GO:0030595">
    <property type="term" value="P:leukocyte chemotaxis"/>
    <property type="evidence" value="ECO:0007669"/>
    <property type="project" value="TreeGrafter"/>
</dbReference>
<comment type="caution">
    <text evidence="3">The sequence shown here is derived from an EMBL/GenBank/DDBJ whole genome shotgun (WGS) entry which is preliminary data.</text>
</comment>
<feature type="compositionally biased region" description="Polar residues" evidence="1">
    <location>
        <begin position="1"/>
        <end position="36"/>
    </location>
</feature>
<feature type="region of interest" description="Disordered" evidence="1">
    <location>
        <begin position="201"/>
        <end position="245"/>
    </location>
</feature>
<feature type="compositionally biased region" description="Basic and acidic residues" evidence="1">
    <location>
        <begin position="455"/>
        <end position="466"/>
    </location>
</feature>
<evidence type="ECO:0000313" key="4">
    <source>
        <dbReference type="Proteomes" id="UP000677803"/>
    </source>
</evidence>
<feature type="compositionally biased region" description="Polar residues" evidence="1">
    <location>
        <begin position="674"/>
        <end position="683"/>
    </location>
</feature>
<dbReference type="Pfam" id="PF00595">
    <property type="entry name" value="PDZ"/>
    <property type="match status" value="2"/>
</dbReference>
<evidence type="ECO:0000313" key="3">
    <source>
        <dbReference type="EMBL" id="CAG6015411.1"/>
    </source>
</evidence>
<protein>
    <submittedName>
        <fullName evidence="3">(Atlantic silverside) hypothetical protein</fullName>
    </submittedName>
</protein>
<feature type="region of interest" description="Disordered" evidence="1">
    <location>
        <begin position="522"/>
        <end position="553"/>
    </location>
</feature>
<feature type="compositionally biased region" description="Basic and acidic residues" evidence="1">
    <location>
        <begin position="539"/>
        <end position="553"/>
    </location>
</feature>